<feature type="non-terminal residue" evidence="11">
    <location>
        <position position="546"/>
    </location>
</feature>
<sequence length="546" mass="62784">MHTSTISDQTVQGTLARYNGTGLLAGIPSLSVNNYNPTSEDDYNNPLFSSALSRDRTLVLTWDIETYSSLGLGNFPTAQSDESNVFMICMSVHWKDDPNPLKQICLVDVETAPDPRWITVVCGNQTNLLKAFALCWKNLAPDIQIGFNDSQYDWRFIVEKAKKLGVLEWMFNQMSLKPSSLEKISKWQYQYNKIKVNDRDFHSKHLKIPGCVAIDVRPCFMKFYPKAEKSSLAYYLKECGLDNKLDMPFQRMFKYYGRALKETNATTVEQMREVAEYCIIDAISCQRLMVKHNAINEYREVASVAFISLYDSHYFAIGMKKQESTLGAYVFPLVKGLENRRPVTGLDFASLYPSLIMIYNLSPDKIILSRERAESLRGSGKKLHEINFKFNSRDVLAWSIEHSNQVEMKGLYPKVLEELLIRRNSLKRRLAPLKDKKKELEKKIRGVTSAGQKNIKLITDFVKNKGFGIKYGDTDSLYLVCPEECFQKCDEAYDSGNGISKEEYWSRMVETSMVKMEKLRDEVNDFLKEDSGSHYLKMAYEEVLFP</sequence>
<reference evidence="11 12" key="2">
    <citation type="submission" date="2017-10" db="EMBL/GenBank/DDBJ databases">
        <title>Extensive intraspecific genome diversity in a model arbuscular mycorrhizal fungus.</title>
        <authorList>
            <person name="Chen E.C.H."/>
            <person name="Morin E."/>
            <person name="Baudet D."/>
            <person name="Noel J."/>
            <person name="Ndikumana S."/>
            <person name="Charron P."/>
            <person name="St-Onge C."/>
            <person name="Giorgi J."/>
            <person name="Grigoriev I.V."/>
            <person name="Roux C."/>
            <person name="Martin F.M."/>
            <person name="Corradi N."/>
        </authorList>
    </citation>
    <scope>NUCLEOTIDE SEQUENCE [LARGE SCALE GENOMIC DNA]</scope>
    <source>
        <strain evidence="11 12">C2</strain>
    </source>
</reference>
<dbReference type="SMART" id="SM00486">
    <property type="entry name" value="POLBc"/>
    <property type="match status" value="1"/>
</dbReference>
<dbReference type="Pfam" id="PF00136">
    <property type="entry name" value="DNA_pol_B"/>
    <property type="match status" value="1"/>
</dbReference>
<dbReference type="PROSITE" id="PS00116">
    <property type="entry name" value="DNA_POLYMERASE_B"/>
    <property type="match status" value="1"/>
</dbReference>
<keyword evidence="7" id="KW-0235">DNA replication</keyword>
<accession>A0A2N1MTD4</accession>
<evidence type="ECO:0000256" key="8">
    <source>
        <dbReference type="SAM" id="Coils"/>
    </source>
</evidence>
<dbReference type="Gene3D" id="3.30.420.10">
    <property type="entry name" value="Ribonuclease H-like superfamily/Ribonuclease H"/>
    <property type="match status" value="1"/>
</dbReference>
<dbReference type="EC" id="2.7.7.7" evidence="7"/>
<comment type="similarity">
    <text evidence="1 7">Belongs to the DNA polymerase type-B family.</text>
</comment>
<name>A0A2N1MTD4_9GLOM</name>
<dbReference type="InterPro" id="IPR050240">
    <property type="entry name" value="DNA_pol_type-B"/>
</dbReference>
<evidence type="ECO:0000313" key="11">
    <source>
        <dbReference type="EMBL" id="PKK64906.1"/>
    </source>
</evidence>
<keyword evidence="4 7" id="KW-0239">DNA-directed DNA polymerase</keyword>
<dbReference type="GO" id="GO:0003887">
    <property type="term" value="F:DNA-directed DNA polymerase activity"/>
    <property type="evidence" value="ECO:0007669"/>
    <property type="project" value="UniProtKB-KW"/>
</dbReference>
<dbReference type="VEuPathDB" id="FungiDB:RhiirFUN_007038"/>
<evidence type="ECO:0000313" key="12">
    <source>
        <dbReference type="Proteomes" id="UP000233469"/>
    </source>
</evidence>
<dbReference type="InterPro" id="IPR012337">
    <property type="entry name" value="RNaseH-like_sf"/>
</dbReference>
<dbReference type="Gene3D" id="3.90.1600.10">
    <property type="entry name" value="Palm domain of DNA polymerase"/>
    <property type="match status" value="1"/>
</dbReference>
<dbReference type="SUPFAM" id="SSF56672">
    <property type="entry name" value="DNA/RNA polymerases"/>
    <property type="match status" value="1"/>
</dbReference>
<evidence type="ECO:0000256" key="3">
    <source>
        <dbReference type="ARBA" id="ARBA00022695"/>
    </source>
</evidence>
<dbReference type="InterPro" id="IPR036397">
    <property type="entry name" value="RNaseH_sf"/>
</dbReference>
<gene>
    <name evidence="11" type="ORF">RhiirC2_786872</name>
</gene>
<evidence type="ECO:0000259" key="10">
    <source>
        <dbReference type="Pfam" id="PF03104"/>
    </source>
</evidence>
<dbReference type="GO" id="GO:0006297">
    <property type="term" value="P:nucleotide-excision repair, DNA gap filling"/>
    <property type="evidence" value="ECO:0007669"/>
    <property type="project" value="TreeGrafter"/>
</dbReference>
<feature type="domain" description="DNA-directed DNA polymerase family B multifunctional" evidence="9">
    <location>
        <begin position="323"/>
        <end position="439"/>
    </location>
</feature>
<dbReference type="AlphaFoldDB" id="A0A2N1MTD4"/>
<dbReference type="VEuPathDB" id="FungiDB:RhiirA1_453271"/>
<comment type="caution">
    <text evidence="11">The sequence shown here is derived from an EMBL/GenBank/DDBJ whole genome shotgun (WGS) entry which is preliminary data.</text>
</comment>
<feature type="coiled-coil region" evidence="8">
    <location>
        <begin position="416"/>
        <end position="443"/>
    </location>
</feature>
<dbReference type="GO" id="GO:0003677">
    <property type="term" value="F:DNA binding"/>
    <property type="evidence" value="ECO:0007669"/>
    <property type="project" value="UniProtKB-KW"/>
</dbReference>
<evidence type="ECO:0000256" key="5">
    <source>
        <dbReference type="ARBA" id="ARBA00023125"/>
    </source>
</evidence>
<keyword evidence="8" id="KW-0175">Coiled coil</keyword>
<evidence type="ECO:0000259" key="9">
    <source>
        <dbReference type="Pfam" id="PF00136"/>
    </source>
</evidence>
<dbReference type="SUPFAM" id="SSF53098">
    <property type="entry name" value="Ribonuclease H-like"/>
    <property type="match status" value="1"/>
</dbReference>
<organism evidence="11 12">
    <name type="scientific">Rhizophagus irregularis</name>
    <dbReference type="NCBI Taxonomy" id="588596"/>
    <lineage>
        <taxon>Eukaryota</taxon>
        <taxon>Fungi</taxon>
        <taxon>Fungi incertae sedis</taxon>
        <taxon>Mucoromycota</taxon>
        <taxon>Glomeromycotina</taxon>
        <taxon>Glomeromycetes</taxon>
        <taxon>Glomerales</taxon>
        <taxon>Glomeraceae</taxon>
        <taxon>Rhizophagus</taxon>
    </lineage>
</organism>
<dbReference type="GO" id="GO:0000166">
    <property type="term" value="F:nucleotide binding"/>
    <property type="evidence" value="ECO:0007669"/>
    <property type="project" value="InterPro"/>
</dbReference>
<comment type="catalytic activity">
    <reaction evidence="6 7">
        <text>DNA(n) + a 2'-deoxyribonucleoside 5'-triphosphate = DNA(n+1) + diphosphate</text>
        <dbReference type="Rhea" id="RHEA:22508"/>
        <dbReference type="Rhea" id="RHEA-COMP:17339"/>
        <dbReference type="Rhea" id="RHEA-COMP:17340"/>
        <dbReference type="ChEBI" id="CHEBI:33019"/>
        <dbReference type="ChEBI" id="CHEBI:61560"/>
        <dbReference type="ChEBI" id="CHEBI:173112"/>
        <dbReference type="EC" id="2.7.7.7"/>
    </reaction>
</comment>
<keyword evidence="5 7" id="KW-0238">DNA-binding</keyword>
<dbReference type="Proteomes" id="UP000233469">
    <property type="component" value="Unassembled WGS sequence"/>
</dbReference>
<evidence type="ECO:0000256" key="7">
    <source>
        <dbReference type="RuleBase" id="RU000442"/>
    </source>
</evidence>
<keyword evidence="3 7" id="KW-0548">Nucleotidyltransferase</keyword>
<keyword evidence="2 7" id="KW-0808">Transferase</keyword>
<dbReference type="PANTHER" id="PTHR10322:SF23">
    <property type="entry name" value="DNA POLYMERASE DELTA CATALYTIC SUBUNIT"/>
    <property type="match status" value="1"/>
</dbReference>
<evidence type="ECO:0000256" key="1">
    <source>
        <dbReference type="ARBA" id="ARBA00005755"/>
    </source>
</evidence>
<dbReference type="EMBL" id="LLXL01001358">
    <property type="protein sequence ID" value="PKK64906.1"/>
    <property type="molecule type" value="Genomic_DNA"/>
</dbReference>
<dbReference type="InterPro" id="IPR006134">
    <property type="entry name" value="DNA-dir_DNA_pol_B_multi_dom"/>
</dbReference>
<reference evidence="11 12" key="1">
    <citation type="submission" date="2016-04" db="EMBL/GenBank/DDBJ databases">
        <title>Genome analyses suggest a sexual origin of heterokaryosis in a supposedly ancient asexual fungus.</title>
        <authorList>
            <person name="Ropars J."/>
            <person name="Sedzielewska K."/>
            <person name="Noel J."/>
            <person name="Charron P."/>
            <person name="Farinelli L."/>
            <person name="Marton T."/>
            <person name="Kruger M."/>
            <person name="Pelin A."/>
            <person name="Brachmann A."/>
            <person name="Corradi N."/>
        </authorList>
    </citation>
    <scope>NUCLEOTIDE SEQUENCE [LARGE SCALE GENOMIC DNA]</scope>
    <source>
        <strain evidence="11 12">C2</strain>
    </source>
</reference>
<dbReference type="InterPro" id="IPR043502">
    <property type="entry name" value="DNA/RNA_pol_sf"/>
</dbReference>
<dbReference type="Pfam" id="PF03104">
    <property type="entry name" value="DNA_pol_B_exo1"/>
    <property type="match status" value="1"/>
</dbReference>
<protein>
    <recommendedName>
        <fullName evidence="7">DNA polymerase</fullName>
        <ecNumber evidence="7">2.7.7.7</ecNumber>
    </recommendedName>
</protein>
<dbReference type="GO" id="GO:0043625">
    <property type="term" value="C:delta DNA polymerase complex"/>
    <property type="evidence" value="ECO:0007669"/>
    <property type="project" value="TreeGrafter"/>
</dbReference>
<dbReference type="GO" id="GO:0008296">
    <property type="term" value="F:3'-5'-DNA exonuclease activity"/>
    <property type="evidence" value="ECO:0007669"/>
    <property type="project" value="TreeGrafter"/>
</dbReference>
<dbReference type="InterPro" id="IPR017964">
    <property type="entry name" value="DNA-dir_DNA_pol_B_CS"/>
</dbReference>
<evidence type="ECO:0000256" key="6">
    <source>
        <dbReference type="ARBA" id="ARBA00049244"/>
    </source>
</evidence>
<dbReference type="InterPro" id="IPR006172">
    <property type="entry name" value="DNA-dir_DNA_pol_B"/>
</dbReference>
<dbReference type="InterPro" id="IPR006133">
    <property type="entry name" value="DNA-dir_DNA_pol_B_exonuc"/>
</dbReference>
<dbReference type="VEuPathDB" id="FungiDB:RhiirA1_455317"/>
<dbReference type="InterPro" id="IPR023211">
    <property type="entry name" value="DNA_pol_palm_dom_sf"/>
</dbReference>
<proteinExistence type="inferred from homology"/>
<evidence type="ECO:0000256" key="2">
    <source>
        <dbReference type="ARBA" id="ARBA00022679"/>
    </source>
</evidence>
<dbReference type="GO" id="GO:0045004">
    <property type="term" value="P:DNA replication proofreading"/>
    <property type="evidence" value="ECO:0007669"/>
    <property type="project" value="TreeGrafter"/>
</dbReference>
<evidence type="ECO:0000256" key="4">
    <source>
        <dbReference type="ARBA" id="ARBA00022932"/>
    </source>
</evidence>
<dbReference type="GO" id="GO:0006287">
    <property type="term" value="P:base-excision repair, gap-filling"/>
    <property type="evidence" value="ECO:0007669"/>
    <property type="project" value="TreeGrafter"/>
</dbReference>
<feature type="domain" description="DNA-directed DNA polymerase family B exonuclease" evidence="10">
    <location>
        <begin position="55"/>
        <end position="224"/>
    </location>
</feature>
<dbReference type="PANTHER" id="PTHR10322">
    <property type="entry name" value="DNA POLYMERASE CATALYTIC SUBUNIT"/>
    <property type="match status" value="1"/>
</dbReference>